<accession>A0A382CNV2</accession>
<evidence type="ECO:0000313" key="1">
    <source>
        <dbReference type="EMBL" id="SVB26973.1"/>
    </source>
</evidence>
<sequence>MKTRRTKIVTSYVGHEEVQSAMERFIDNGGKITKINNPCQEILLKKDMDEEDSNYIDPHAANPSRNGLGEVGNIVQQEVQMELKEV</sequence>
<proteinExistence type="predicted"/>
<organism evidence="1">
    <name type="scientific">marine metagenome</name>
    <dbReference type="NCBI Taxonomy" id="408172"/>
    <lineage>
        <taxon>unclassified sequences</taxon>
        <taxon>metagenomes</taxon>
        <taxon>ecological metagenomes</taxon>
    </lineage>
</organism>
<protein>
    <submittedName>
        <fullName evidence="1">Uncharacterized protein</fullName>
    </submittedName>
</protein>
<name>A0A382CNV2_9ZZZZ</name>
<dbReference type="AlphaFoldDB" id="A0A382CNV2"/>
<dbReference type="EMBL" id="UINC01035101">
    <property type="protein sequence ID" value="SVB26973.1"/>
    <property type="molecule type" value="Genomic_DNA"/>
</dbReference>
<gene>
    <name evidence="1" type="ORF">METZ01_LOCUS179827</name>
</gene>
<reference evidence="1" key="1">
    <citation type="submission" date="2018-05" db="EMBL/GenBank/DDBJ databases">
        <authorList>
            <person name="Lanie J.A."/>
            <person name="Ng W.-L."/>
            <person name="Kazmierczak K.M."/>
            <person name="Andrzejewski T.M."/>
            <person name="Davidsen T.M."/>
            <person name="Wayne K.J."/>
            <person name="Tettelin H."/>
            <person name="Glass J.I."/>
            <person name="Rusch D."/>
            <person name="Podicherti R."/>
            <person name="Tsui H.-C.T."/>
            <person name="Winkler M.E."/>
        </authorList>
    </citation>
    <scope>NUCLEOTIDE SEQUENCE</scope>
</reference>